<evidence type="ECO:0000313" key="2">
    <source>
        <dbReference type="Proteomes" id="UP000324748"/>
    </source>
</evidence>
<dbReference type="AlphaFoldDB" id="A0A5B0NUT5"/>
<sequence>MGLGIHTNSYVGGVQAGARSLAFLLNSQADLACFQIRVSVDLQLWTPRTTLASVDAPGRFCR</sequence>
<keyword evidence="2" id="KW-1185">Reference proteome</keyword>
<proteinExistence type="predicted"/>
<dbReference type="Proteomes" id="UP000324748">
    <property type="component" value="Unassembled WGS sequence"/>
</dbReference>
<protein>
    <submittedName>
        <fullName evidence="1">Uncharacterized protein</fullName>
    </submittedName>
</protein>
<evidence type="ECO:0000313" key="1">
    <source>
        <dbReference type="EMBL" id="KAA1091598.1"/>
    </source>
</evidence>
<comment type="caution">
    <text evidence="1">The sequence shown here is derived from an EMBL/GenBank/DDBJ whole genome shotgun (WGS) entry which is preliminary data.</text>
</comment>
<name>A0A5B0NUT5_PUCGR</name>
<reference evidence="1 2" key="1">
    <citation type="submission" date="2019-05" db="EMBL/GenBank/DDBJ databases">
        <title>Emergence of the Ug99 lineage of the wheat stem rust pathogen through somatic hybridization.</title>
        <authorList>
            <person name="Li F."/>
            <person name="Upadhyaya N.M."/>
            <person name="Sperschneider J."/>
            <person name="Matny O."/>
            <person name="Nguyen-Phuc H."/>
            <person name="Mago R."/>
            <person name="Raley C."/>
            <person name="Miller M.E."/>
            <person name="Silverstein K.A.T."/>
            <person name="Henningsen E."/>
            <person name="Hirsch C.D."/>
            <person name="Visser B."/>
            <person name="Pretorius Z.A."/>
            <person name="Steffenson B.J."/>
            <person name="Schwessinger B."/>
            <person name="Dodds P.N."/>
            <person name="Figueroa M."/>
        </authorList>
    </citation>
    <scope>NUCLEOTIDE SEQUENCE [LARGE SCALE GENOMIC DNA]</scope>
    <source>
        <strain evidence="1">21-0</strain>
    </source>
</reference>
<gene>
    <name evidence="1" type="ORF">PGT21_036113</name>
</gene>
<dbReference type="EMBL" id="VSWC01000092">
    <property type="protein sequence ID" value="KAA1091598.1"/>
    <property type="molecule type" value="Genomic_DNA"/>
</dbReference>
<organism evidence="1 2">
    <name type="scientific">Puccinia graminis f. sp. tritici</name>
    <dbReference type="NCBI Taxonomy" id="56615"/>
    <lineage>
        <taxon>Eukaryota</taxon>
        <taxon>Fungi</taxon>
        <taxon>Dikarya</taxon>
        <taxon>Basidiomycota</taxon>
        <taxon>Pucciniomycotina</taxon>
        <taxon>Pucciniomycetes</taxon>
        <taxon>Pucciniales</taxon>
        <taxon>Pucciniaceae</taxon>
        <taxon>Puccinia</taxon>
    </lineage>
</organism>
<accession>A0A5B0NUT5</accession>